<dbReference type="SFLD" id="SFLDS00003">
    <property type="entry name" value="Haloacid_Dehalogenase"/>
    <property type="match status" value="1"/>
</dbReference>
<dbReference type="PRINTS" id="PR00413">
    <property type="entry name" value="HADHALOGNASE"/>
</dbReference>
<dbReference type="Pfam" id="PF00702">
    <property type="entry name" value="Hydrolase"/>
    <property type="match status" value="1"/>
</dbReference>
<keyword evidence="5" id="KW-1185">Reference proteome</keyword>
<keyword evidence="3" id="KW-0460">Magnesium</keyword>
<evidence type="ECO:0000256" key="3">
    <source>
        <dbReference type="ARBA" id="ARBA00022842"/>
    </source>
</evidence>
<dbReference type="GO" id="GO:0016787">
    <property type="term" value="F:hydrolase activity"/>
    <property type="evidence" value="ECO:0007669"/>
    <property type="project" value="UniProtKB-KW"/>
</dbReference>
<dbReference type="InterPro" id="IPR023214">
    <property type="entry name" value="HAD_sf"/>
</dbReference>
<name>A0ABP7ZND5_9MICO</name>
<dbReference type="PANTHER" id="PTHR46470:SF4">
    <property type="entry name" value="5-AMINO-6-(5-PHOSPHO-D-RIBITYLAMINO)URACIL PHOSPHATASE YIGB"/>
    <property type="match status" value="1"/>
</dbReference>
<dbReference type="InterPro" id="IPR006439">
    <property type="entry name" value="HAD-SF_hydro_IA"/>
</dbReference>
<protein>
    <submittedName>
        <fullName evidence="4">HAD family hydrolase</fullName>
    </submittedName>
</protein>
<reference evidence="4" key="2">
    <citation type="submission" date="2023-12" db="EMBL/GenBank/DDBJ databases">
        <authorList>
            <person name="Sun Q."/>
            <person name="Inoue M."/>
        </authorList>
    </citation>
    <scope>NUCLEOTIDE SEQUENCE</scope>
    <source>
        <strain evidence="4">JCM 17590</strain>
    </source>
</reference>
<dbReference type="Proteomes" id="UP001415169">
    <property type="component" value="Unassembled WGS sequence"/>
</dbReference>
<evidence type="ECO:0000256" key="1">
    <source>
        <dbReference type="ARBA" id="ARBA00001946"/>
    </source>
</evidence>
<dbReference type="InterPro" id="IPR051400">
    <property type="entry name" value="HAD-like_hydrolase"/>
</dbReference>
<dbReference type="NCBIfam" id="TIGR01549">
    <property type="entry name" value="HAD-SF-IA-v1"/>
    <property type="match status" value="1"/>
</dbReference>
<gene>
    <name evidence="4" type="ORF">GCM10022286_29620</name>
</gene>
<proteinExistence type="predicted"/>
<dbReference type="SUPFAM" id="SSF56784">
    <property type="entry name" value="HAD-like"/>
    <property type="match status" value="1"/>
</dbReference>
<keyword evidence="2 4" id="KW-0378">Hydrolase</keyword>
<dbReference type="PANTHER" id="PTHR46470">
    <property type="entry name" value="N-ACYLNEURAMINATE-9-PHOSPHATASE"/>
    <property type="match status" value="1"/>
</dbReference>
<dbReference type="SFLD" id="SFLDG01129">
    <property type="entry name" value="C1.5:_HAD__Beta-PGM__Phosphata"/>
    <property type="match status" value="1"/>
</dbReference>
<evidence type="ECO:0000256" key="2">
    <source>
        <dbReference type="ARBA" id="ARBA00022801"/>
    </source>
</evidence>
<comment type="caution">
    <text evidence="4">The sequence shown here is derived from an EMBL/GenBank/DDBJ whole genome shotgun (WGS) entry which is preliminary data.</text>
</comment>
<dbReference type="NCBIfam" id="TIGR01509">
    <property type="entry name" value="HAD-SF-IA-v3"/>
    <property type="match status" value="1"/>
</dbReference>
<dbReference type="EMBL" id="BAABBV010000002">
    <property type="protein sequence ID" value="GAA4165848.1"/>
    <property type="molecule type" value="Genomic_DNA"/>
</dbReference>
<accession>A0ABP7ZND5</accession>
<sequence length="259" mass="27667">MSTDAPAQGARAPQVVLFDLDATLFDHPGAFRRGILAHVAALGAPYDTASAADIVAAWQQAEDLHFERYLAGELDYEGQRRARVRDFAARFSAAELGDDAASTWFSGYYDAYRDEWTAYDDVPGALDALEAAIPGIRFGIVTNGELALQQGKVATIGLDARVDQVIASGELGIAKPDPRIFLHAAERFGVAPGEVVYVGDRVRVDALGAAAAGLIGVWIDRDERGWGEFETDAAAAGIHRIVSLAELPELLAAVRTSAR</sequence>
<dbReference type="Gene3D" id="1.20.120.1600">
    <property type="match status" value="1"/>
</dbReference>
<comment type="cofactor">
    <cofactor evidence="1">
        <name>Mg(2+)</name>
        <dbReference type="ChEBI" id="CHEBI:18420"/>
    </cofactor>
</comment>
<reference evidence="4" key="1">
    <citation type="journal article" date="2014" name="Int. J. Syst. Evol. Microbiol.">
        <title>Complete genome of a new Firmicutes species belonging to the dominant human colonic microbiota ('Ruminococcus bicirculans') reveals two chromosomes and a selective capacity to utilize plant glucans.</title>
        <authorList>
            <consortium name="NISC Comparative Sequencing Program"/>
            <person name="Wegmann U."/>
            <person name="Louis P."/>
            <person name="Goesmann A."/>
            <person name="Henrissat B."/>
            <person name="Duncan S.H."/>
            <person name="Flint H.J."/>
        </authorList>
    </citation>
    <scope>NUCLEOTIDE SEQUENCE</scope>
    <source>
        <strain evidence="4">JCM 17590</strain>
    </source>
</reference>
<organism evidence="4 5">
    <name type="scientific">Gryllotalpicola daejeonensis</name>
    <dbReference type="NCBI Taxonomy" id="993087"/>
    <lineage>
        <taxon>Bacteria</taxon>
        <taxon>Bacillati</taxon>
        <taxon>Actinomycetota</taxon>
        <taxon>Actinomycetes</taxon>
        <taxon>Micrococcales</taxon>
        <taxon>Microbacteriaceae</taxon>
        <taxon>Gryllotalpicola</taxon>
    </lineage>
</organism>
<evidence type="ECO:0000313" key="4">
    <source>
        <dbReference type="EMBL" id="GAA4165848.1"/>
    </source>
</evidence>
<dbReference type="Gene3D" id="3.40.50.1000">
    <property type="entry name" value="HAD superfamily/HAD-like"/>
    <property type="match status" value="1"/>
</dbReference>
<evidence type="ECO:0000313" key="5">
    <source>
        <dbReference type="Proteomes" id="UP001415169"/>
    </source>
</evidence>
<dbReference type="InterPro" id="IPR036412">
    <property type="entry name" value="HAD-like_sf"/>
</dbReference>
<dbReference type="RefSeq" id="WP_344792664.1">
    <property type="nucleotide sequence ID" value="NZ_BAABBV010000002.1"/>
</dbReference>